<name>A0AAV4FBX5_9GAST</name>
<sequence>MRYKPAPEDEAHRAENPEWPSKNRNTGGLTGPVSQSFVGKDPRCPWALLRHTLSSSSRK</sequence>
<feature type="compositionally biased region" description="Basic and acidic residues" evidence="1">
    <location>
        <begin position="1"/>
        <end position="16"/>
    </location>
</feature>
<feature type="non-terminal residue" evidence="2">
    <location>
        <position position="59"/>
    </location>
</feature>
<evidence type="ECO:0000313" key="2">
    <source>
        <dbReference type="EMBL" id="GFR69906.1"/>
    </source>
</evidence>
<dbReference type="Proteomes" id="UP000762676">
    <property type="component" value="Unassembled WGS sequence"/>
</dbReference>
<keyword evidence="3" id="KW-1185">Reference proteome</keyword>
<comment type="caution">
    <text evidence="2">The sequence shown here is derived from an EMBL/GenBank/DDBJ whole genome shotgun (WGS) entry which is preliminary data.</text>
</comment>
<evidence type="ECO:0000256" key="1">
    <source>
        <dbReference type="SAM" id="MobiDB-lite"/>
    </source>
</evidence>
<feature type="compositionally biased region" description="Polar residues" evidence="1">
    <location>
        <begin position="22"/>
        <end position="37"/>
    </location>
</feature>
<organism evidence="2 3">
    <name type="scientific">Elysia marginata</name>
    <dbReference type="NCBI Taxonomy" id="1093978"/>
    <lineage>
        <taxon>Eukaryota</taxon>
        <taxon>Metazoa</taxon>
        <taxon>Spiralia</taxon>
        <taxon>Lophotrochozoa</taxon>
        <taxon>Mollusca</taxon>
        <taxon>Gastropoda</taxon>
        <taxon>Heterobranchia</taxon>
        <taxon>Euthyneura</taxon>
        <taxon>Panpulmonata</taxon>
        <taxon>Sacoglossa</taxon>
        <taxon>Placobranchoidea</taxon>
        <taxon>Plakobranchidae</taxon>
        <taxon>Elysia</taxon>
    </lineage>
</organism>
<evidence type="ECO:0000313" key="3">
    <source>
        <dbReference type="Proteomes" id="UP000762676"/>
    </source>
</evidence>
<reference evidence="2 3" key="1">
    <citation type="journal article" date="2021" name="Elife">
        <title>Chloroplast acquisition without the gene transfer in kleptoplastic sea slugs, Plakobranchus ocellatus.</title>
        <authorList>
            <person name="Maeda T."/>
            <person name="Takahashi S."/>
            <person name="Yoshida T."/>
            <person name="Shimamura S."/>
            <person name="Takaki Y."/>
            <person name="Nagai Y."/>
            <person name="Toyoda A."/>
            <person name="Suzuki Y."/>
            <person name="Arimoto A."/>
            <person name="Ishii H."/>
            <person name="Satoh N."/>
            <person name="Nishiyama T."/>
            <person name="Hasebe M."/>
            <person name="Maruyama T."/>
            <person name="Minagawa J."/>
            <person name="Obokata J."/>
            <person name="Shigenobu S."/>
        </authorList>
    </citation>
    <scope>NUCLEOTIDE SEQUENCE [LARGE SCALE GENOMIC DNA]</scope>
</reference>
<accession>A0AAV4FBX5</accession>
<dbReference type="AlphaFoldDB" id="A0AAV4FBX5"/>
<proteinExistence type="predicted"/>
<feature type="region of interest" description="Disordered" evidence="1">
    <location>
        <begin position="1"/>
        <end position="42"/>
    </location>
</feature>
<gene>
    <name evidence="2" type="ORF">ElyMa_005642500</name>
</gene>
<protein>
    <submittedName>
        <fullName evidence="2">Uncharacterized protein</fullName>
    </submittedName>
</protein>
<dbReference type="EMBL" id="BMAT01011282">
    <property type="protein sequence ID" value="GFR69906.1"/>
    <property type="molecule type" value="Genomic_DNA"/>
</dbReference>